<dbReference type="InParanoid" id="U5DNK8"/>
<feature type="transmembrane region" description="Helical" evidence="1">
    <location>
        <begin position="53"/>
        <end position="73"/>
    </location>
</feature>
<dbReference type="eggNOG" id="ENOG502Z935">
    <property type="taxonomic scope" value="Bacteria"/>
</dbReference>
<evidence type="ECO:0000313" key="3">
    <source>
        <dbReference type="Proteomes" id="UP000016960"/>
    </source>
</evidence>
<dbReference type="EMBL" id="ASSJ01000051">
    <property type="protein sequence ID" value="ERN41290.1"/>
    <property type="molecule type" value="Genomic_DNA"/>
</dbReference>
<keyword evidence="1" id="KW-0472">Membrane</keyword>
<organism evidence="2 3">
    <name type="scientific">Rubidibacter lacunae KORDI 51-2</name>
    <dbReference type="NCBI Taxonomy" id="582515"/>
    <lineage>
        <taxon>Bacteria</taxon>
        <taxon>Bacillati</taxon>
        <taxon>Cyanobacteriota</taxon>
        <taxon>Cyanophyceae</taxon>
        <taxon>Oscillatoriophycideae</taxon>
        <taxon>Chroococcales</taxon>
        <taxon>Aphanothecaceae</taxon>
        <taxon>Rubidibacter</taxon>
    </lineage>
</organism>
<dbReference type="OrthoDB" id="468482at2"/>
<name>U5DNK8_9CHRO</name>
<keyword evidence="1" id="KW-0812">Transmembrane</keyword>
<dbReference type="Proteomes" id="UP000016960">
    <property type="component" value="Unassembled WGS sequence"/>
</dbReference>
<evidence type="ECO:0000256" key="1">
    <source>
        <dbReference type="SAM" id="Phobius"/>
    </source>
</evidence>
<dbReference type="STRING" id="582515.KR51_00021800"/>
<protein>
    <submittedName>
        <fullName evidence="2">Uncharacterized protein</fullName>
    </submittedName>
</protein>
<accession>U5DNK8</accession>
<comment type="caution">
    <text evidence="2">The sequence shown here is derived from an EMBL/GenBank/DDBJ whole genome shotgun (WGS) entry which is preliminary data.</text>
</comment>
<dbReference type="PATRIC" id="fig|582515.4.peg.2454"/>
<sequence length="1651" mass="180679">MLPKSSAARFVRRIAHLLGSGVRSFAGLLARALLRLLNRPLHSNRGRRARAGFALPTATMVLLVISLLIGAMVTRSSERANEVIVQRQLAKVSNAASPAIERAKAKLEFLFERDPRIPAAIPAEELLKSLVANDGIEAAALPTDPYTLPGEKRLNLDGNPATIENAWLIQEDIDNNKTIDSGEGVRYSINMLYGVDTNDDGVNDVDLSSSNLDKAEYNVVRSGPIAVGDATGRCASGGRGLDGGWFEVSGARLRKNFQVDAVANRPNSVTPVLATLEFQQDRQLDRGNAYGAWFRADLEVTPGSDFRWNGTMHTEGSVFIGQTDGGNFLNDTRLYLISSDESCFYDPGASQITMAQNLDPNGDTIFQGQAISGRLRFNDFNQVDTFIDIHPKDDTGPSGDTLQQPFIGATDLVLADNNETPFNYTLDPIVLFTQDVSQSRNPGDPENDGNRDNTQFMGNKLYNDLENPRILNTNIPRPYVDDTYRADDRWGPEPVYNRDISTSVADYGQTITVANAGSTETFDELTRDANPILPESAGLDGYWERRASAQGLRTIVGQRLELGNPFGWRSNDEPLYPPTDIFPDPGVTGASTVAASDNRNEQIQRRTLRDNLAAVQSTAIYHYLEDAEFPVACMSTTVHPGTFKTFTNSIDFNQLTYRDSTGTNISSRSNFFFGKGTNGWEYAPPAKGTFASDVANATSELGKALRNLAYFAGDPDGAFPPLQEVSAGASLYPVTHPYPYLSMWGDFSGLRRALSLLDSGTPYIDLSLADKTTLQTASCTLGILARNLVELDNFDYQESATSAAALIVNNPVNPLEDERLFGALALLTDGIGEGNGEVVLEGDFGPKDPTNPQEILIDGTTTLRKIDLREEDSSAPLPGDDTDDNDIRMFIDNGSPAGEVQYVSVNTEDRPYTTPYEAYNTAINFIEPSSFKGTVDDLRLARRFLRFLHTREQVRRDREHGFENGLPSDGFCSEGGPSGTGFGTGVGDIDANKADLLRMAVCSDIPKFPALHFLFPVFSDTTTSNFEYTGSPVGAKVADDDDEPYLNRSTPDGETNIPAGSCNGRNPADYICRVNVGIRFNRVNPSDVALNPRANATAASWSTPLDPGNSTGPNVIFTGYDGGAPDSPVSIAFQDKAFFDGRQMMEVRTLDYDLELLRNNTVGGGDFWLPTSGVVYAFREDAVREDAISRPRRAAWSDCNTEVKLTGFDPLSRSVQGANAQCRMLVTGNQPTDPPVLDSGTASASYGISPKPVDFFMDPERRAHGFRLRRGADLRRGGADVASSLSFITDNSLYIQGDFNLHTDGSNRLEEFKGNGLLKDNYSNFYLRTANDLDDKFADPEGDRWRVAELLADSITILTETFCDGAVEGGLRSVLGLSSSPYEICTNSESSSYASGRWEGDPQTTGSFTGSLERWYRENPFDVDQGGFQSNFDFRRKATYSSPIFVDRDGRFYYIESSTSTYQDPGDAGSANNPLDGWSEYYGDVNDYLNGTGGLGDVARVKIQRPASGTDMTVNAILVSGITPSRSGQTDGGFVNFPRMLQDWDTNRAILRINGAFIQLNYSTSGTGPFDQELLESDWVGGNPGNLEFDEFNGYYTPPIRRWGYDIGLQYLPPGPVSERFVTVGSPRTETYREIRADDPYIDRLLKGVPN</sequence>
<dbReference type="RefSeq" id="WP_022607257.1">
    <property type="nucleotide sequence ID" value="NZ_ASSJ01000051.1"/>
</dbReference>
<proteinExistence type="predicted"/>
<keyword evidence="1" id="KW-1133">Transmembrane helix</keyword>
<evidence type="ECO:0000313" key="2">
    <source>
        <dbReference type="EMBL" id="ERN41290.1"/>
    </source>
</evidence>
<dbReference type="NCBIfam" id="NF038301">
    <property type="entry name" value="EPS_HpsA"/>
    <property type="match status" value="1"/>
</dbReference>
<dbReference type="InterPro" id="IPR049774">
    <property type="entry name" value="EPS_HpsA-like"/>
</dbReference>
<reference evidence="2 3" key="1">
    <citation type="submission" date="2013-05" db="EMBL/GenBank/DDBJ databases">
        <title>Draft genome sequence of Rubidibacter lacunae KORDI 51-2.</title>
        <authorList>
            <person name="Choi D.H."/>
            <person name="Noh J.H."/>
            <person name="Kwon K.-K."/>
            <person name="Lee J.-H."/>
            <person name="Ryu J.-Y."/>
        </authorList>
    </citation>
    <scope>NUCLEOTIDE SEQUENCE [LARGE SCALE GENOMIC DNA]</scope>
    <source>
        <strain evidence="2 3">KORDI 51-2</strain>
    </source>
</reference>
<gene>
    <name evidence="2" type="ORF">KR51_00021800</name>
</gene>
<keyword evidence="3" id="KW-1185">Reference proteome</keyword>